<dbReference type="GO" id="GO:0000976">
    <property type="term" value="F:transcription cis-regulatory region binding"/>
    <property type="evidence" value="ECO:0007669"/>
    <property type="project" value="TreeGrafter"/>
</dbReference>
<evidence type="ECO:0000256" key="2">
    <source>
        <dbReference type="ARBA" id="ARBA00023125"/>
    </source>
</evidence>
<dbReference type="InterPro" id="IPR018060">
    <property type="entry name" value="HTH_AraC"/>
</dbReference>
<dbReference type="KEGG" id="samy:DB32_006844"/>
<dbReference type="EMBL" id="CP011125">
    <property type="protein sequence ID" value="AKF09695.1"/>
    <property type="molecule type" value="Genomic_DNA"/>
</dbReference>
<keyword evidence="2" id="KW-0238">DNA-binding</keyword>
<dbReference type="SUPFAM" id="SSF46689">
    <property type="entry name" value="Homeodomain-like"/>
    <property type="match status" value="1"/>
</dbReference>
<name>A0A0F6YLB8_9BACT</name>
<dbReference type="InterPro" id="IPR009057">
    <property type="entry name" value="Homeodomain-like_sf"/>
</dbReference>
<dbReference type="PANTHER" id="PTHR47894:SF1">
    <property type="entry name" value="HTH-TYPE TRANSCRIPTIONAL REGULATOR VQSM"/>
    <property type="match status" value="1"/>
</dbReference>
<dbReference type="Gene3D" id="1.10.10.60">
    <property type="entry name" value="Homeodomain-like"/>
    <property type="match status" value="1"/>
</dbReference>
<sequence length="282" mass="31120">MARTENTMARSPFTPAPDIERFLGAPADLVLVRRSFAFWESRERVHGTVMWGRPTELDVDEMCGVWDAHVRSPRGSDPTLTDIRGLESIDVLAFDRLLRAFAEHRAVWIARTGPQAILHGGGFSGAVILGALQLVGQGYRIGAFDSSRAAFAWLGAPQVERDVELLRASLLEAPDIVRRVRVTLDEQPRALSARDLARELGLSVRSLQRHLAAAGTSIREERVRHVVARAERLLEGTQLDLAAIAAMLGVGSAARLVTLFRSVRDTTPGAFRRERAPRPRKP</sequence>
<proteinExistence type="predicted"/>
<dbReference type="Proteomes" id="UP000034883">
    <property type="component" value="Chromosome"/>
</dbReference>
<feature type="domain" description="HTH araC/xylS-type" evidence="4">
    <location>
        <begin position="174"/>
        <end position="274"/>
    </location>
</feature>
<dbReference type="AlphaFoldDB" id="A0A0F6YLB8"/>
<organism evidence="5 6">
    <name type="scientific">Sandaracinus amylolyticus</name>
    <dbReference type="NCBI Taxonomy" id="927083"/>
    <lineage>
        <taxon>Bacteria</taxon>
        <taxon>Pseudomonadati</taxon>
        <taxon>Myxococcota</taxon>
        <taxon>Polyangia</taxon>
        <taxon>Polyangiales</taxon>
        <taxon>Sandaracinaceae</taxon>
        <taxon>Sandaracinus</taxon>
    </lineage>
</organism>
<keyword evidence="3" id="KW-0804">Transcription</keyword>
<protein>
    <submittedName>
        <fullName evidence="5">Transcriptional regulator, AraC family protein</fullName>
    </submittedName>
</protein>
<dbReference type="Pfam" id="PF12833">
    <property type="entry name" value="HTH_18"/>
    <property type="match status" value="1"/>
</dbReference>
<evidence type="ECO:0000256" key="1">
    <source>
        <dbReference type="ARBA" id="ARBA00023015"/>
    </source>
</evidence>
<gene>
    <name evidence="5" type="ORF">DB32_006844</name>
</gene>
<dbReference type="PROSITE" id="PS01124">
    <property type="entry name" value="HTH_ARAC_FAMILY_2"/>
    <property type="match status" value="1"/>
</dbReference>
<reference evidence="5 6" key="1">
    <citation type="submission" date="2015-03" db="EMBL/GenBank/DDBJ databases">
        <title>Genome assembly of Sandaracinus amylolyticus DSM 53668.</title>
        <authorList>
            <person name="Sharma G."/>
            <person name="Subramanian S."/>
        </authorList>
    </citation>
    <scope>NUCLEOTIDE SEQUENCE [LARGE SCALE GENOMIC DNA]</scope>
    <source>
        <strain evidence="5 6">DSM 53668</strain>
    </source>
</reference>
<dbReference type="SMART" id="SM00342">
    <property type="entry name" value="HTH_ARAC"/>
    <property type="match status" value="1"/>
</dbReference>
<dbReference type="GO" id="GO:0005829">
    <property type="term" value="C:cytosol"/>
    <property type="evidence" value="ECO:0007669"/>
    <property type="project" value="TreeGrafter"/>
</dbReference>
<keyword evidence="1" id="KW-0805">Transcription regulation</keyword>
<dbReference type="STRING" id="927083.DB32_006844"/>
<evidence type="ECO:0000259" key="4">
    <source>
        <dbReference type="PROSITE" id="PS01124"/>
    </source>
</evidence>
<accession>A0A0F6YLB8</accession>
<keyword evidence="6" id="KW-1185">Reference proteome</keyword>
<evidence type="ECO:0000256" key="3">
    <source>
        <dbReference type="ARBA" id="ARBA00023163"/>
    </source>
</evidence>
<evidence type="ECO:0000313" key="5">
    <source>
        <dbReference type="EMBL" id="AKF09695.1"/>
    </source>
</evidence>
<evidence type="ECO:0000313" key="6">
    <source>
        <dbReference type="Proteomes" id="UP000034883"/>
    </source>
</evidence>
<dbReference type="PANTHER" id="PTHR47894">
    <property type="entry name" value="HTH-TYPE TRANSCRIPTIONAL REGULATOR GADX"/>
    <property type="match status" value="1"/>
</dbReference>
<dbReference type="GO" id="GO:0003700">
    <property type="term" value="F:DNA-binding transcription factor activity"/>
    <property type="evidence" value="ECO:0007669"/>
    <property type="project" value="InterPro"/>
</dbReference>